<evidence type="ECO:0000313" key="7">
    <source>
        <dbReference type="Proteomes" id="UP000799437"/>
    </source>
</evidence>
<dbReference type="AlphaFoldDB" id="A0A6A6W1K1"/>
<evidence type="ECO:0000256" key="4">
    <source>
        <dbReference type="ARBA" id="ARBA00023242"/>
    </source>
</evidence>
<organism evidence="6 7">
    <name type="scientific">Pseudovirgaria hyperparasitica</name>
    <dbReference type="NCBI Taxonomy" id="470096"/>
    <lineage>
        <taxon>Eukaryota</taxon>
        <taxon>Fungi</taxon>
        <taxon>Dikarya</taxon>
        <taxon>Ascomycota</taxon>
        <taxon>Pezizomycotina</taxon>
        <taxon>Dothideomycetes</taxon>
        <taxon>Dothideomycetes incertae sedis</taxon>
        <taxon>Acrospermales</taxon>
        <taxon>Acrospermaceae</taxon>
        <taxon>Pseudovirgaria</taxon>
    </lineage>
</organism>
<dbReference type="RefSeq" id="XP_033599249.1">
    <property type="nucleotide sequence ID" value="XM_033747108.1"/>
</dbReference>
<keyword evidence="4" id="KW-0539">Nucleus</keyword>
<dbReference type="Proteomes" id="UP000799437">
    <property type="component" value="Unassembled WGS sequence"/>
</dbReference>
<dbReference type="InterPro" id="IPR011990">
    <property type="entry name" value="TPR-like_helical_dom_sf"/>
</dbReference>
<dbReference type="SMART" id="SM00386">
    <property type="entry name" value="HAT"/>
    <property type="match status" value="4"/>
</dbReference>
<evidence type="ECO:0000256" key="2">
    <source>
        <dbReference type="ARBA" id="ARBA00009265"/>
    </source>
</evidence>
<dbReference type="OrthoDB" id="297219at2759"/>
<feature type="compositionally biased region" description="Basic residues" evidence="5">
    <location>
        <begin position="71"/>
        <end position="90"/>
    </location>
</feature>
<comment type="subcellular location">
    <subcellularLocation>
        <location evidence="1">Nucleus</location>
    </subcellularLocation>
</comment>
<feature type="region of interest" description="Disordered" evidence="5">
    <location>
        <begin position="1"/>
        <end position="119"/>
    </location>
</feature>
<dbReference type="PANTHER" id="PTHR13471:SF0">
    <property type="entry name" value="NUCLEAR EXOSOME REGULATOR NRDE2"/>
    <property type="match status" value="1"/>
</dbReference>
<evidence type="ECO:0000313" key="6">
    <source>
        <dbReference type="EMBL" id="KAF2756798.1"/>
    </source>
</evidence>
<keyword evidence="7" id="KW-1185">Reference proteome</keyword>
<evidence type="ECO:0000256" key="3">
    <source>
        <dbReference type="ARBA" id="ARBA00022737"/>
    </source>
</evidence>
<dbReference type="InterPro" id="IPR013633">
    <property type="entry name" value="NRDE-2"/>
</dbReference>
<feature type="compositionally biased region" description="Basic and acidic residues" evidence="5">
    <location>
        <begin position="42"/>
        <end position="57"/>
    </location>
</feature>
<feature type="compositionally biased region" description="Basic and acidic residues" evidence="5">
    <location>
        <begin position="91"/>
        <end position="100"/>
    </location>
</feature>
<comment type="similarity">
    <text evidence="2">Belongs to the NRDE2 family.</text>
</comment>
<protein>
    <submittedName>
        <fullName evidence="6">DUF1740-domain-containing protein</fullName>
    </submittedName>
</protein>
<dbReference type="EMBL" id="ML996574">
    <property type="protein sequence ID" value="KAF2756798.1"/>
    <property type="molecule type" value="Genomic_DNA"/>
</dbReference>
<evidence type="ECO:0000256" key="5">
    <source>
        <dbReference type="SAM" id="MobiDB-lite"/>
    </source>
</evidence>
<gene>
    <name evidence="6" type="ORF">EJ05DRAFT_501353</name>
</gene>
<dbReference type="PANTHER" id="PTHR13471">
    <property type="entry name" value="TETRATRICOPEPTIDE-LIKE HELICAL"/>
    <property type="match status" value="1"/>
</dbReference>
<keyword evidence="3" id="KW-0677">Repeat</keyword>
<dbReference type="GO" id="GO:0071013">
    <property type="term" value="C:catalytic step 2 spliceosome"/>
    <property type="evidence" value="ECO:0007669"/>
    <property type="project" value="TreeGrafter"/>
</dbReference>
<dbReference type="GO" id="GO:0031048">
    <property type="term" value="P:regulatory ncRNA-mediated heterochromatin formation"/>
    <property type="evidence" value="ECO:0007669"/>
    <property type="project" value="TreeGrafter"/>
</dbReference>
<accession>A0A6A6W1K1</accession>
<evidence type="ECO:0000256" key="1">
    <source>
        <dbReference type="ARBA" id="ARBA00004123"/>
    </source>
</evidence>
<proteinExistence type="inferred from homology"/>
<reference evidence="6" key="1">
    <citation type="journal article" date="2020" name="Stud. Mycol.">
        <title>101 Dothideomycetes genomes: a test case for predicting lifestyles and emergence of pathogens.</title>
        <authorList>
            <person name="Haridas S."/>
            <person name="Albert R."/>
            <person name="Binder M."/>
            <person name="Bloem J."/>
            <person name="Labutti K."/>
            <person name="Salamov A."/>
            <person name="Andreopoulos B."/>
            <person name="Baker S."/>
            <person name="Barry K."/>
            <person name="Bills G."/>
            <person name="Bluhm B."/>
            <person name="Cannon C."/>
            <person name="Castanera R."/>
            <person name="Culley D."/>
            <person name="Daum C."/>
            <person name="Ezra D."/>
            <person name="Gonzalez J."/>
            <person name="Henrissat B."/>
            <person name="Kuo A."/>
            <person name="Liang C."/>
            <person name="Lipzen A."/>
            <person name="Lutzoni F."/>
            <person name="Magnuson J."/>
            <person name="Mondo S."/>
            <person name="Nolan M."/>
            <person name="Ohm R."/>
            <person name="Pangilinan J."/>
            <person name="Park H.-J."/>
            <person name="Ramirez L."/>
            <person name="Alfaro M."/>
            <person name="Sun H."/>
            <person name="Tritt A."/>
            <person name="Yoshinaga Y."/>
            <person name="Zwiers L.-H."/>
            <person name="Turgeon B."/>
            <person name="Goodwin S."/>
            <person name="Spatafora J."/>
            <person name="Crous P."/>
            <person name="Grigoriev I."/>
        </authorList>
    </citation>
    <scope>NUCLEOTIDE SEQUENCE</scope>
    <source>
        <strain evidence="6">CBS 121739</strain>
    </source>
</reference>
<sequence>MDLQPATVPKFSSFQRKVAPPTDDTRSSPPLKTSATQLSQYELKEHREHSSKGSRAEIKRHRTRDQSRDRHQARHERPRGSHERRRRIDHRTHEDVREAHALAVKPSQPDTVGVTPGFDESNQPYYIDRRGDPHNATYGGLNTHSVPPYYRAGGGSIVGLCKTRRIQENLSSGRGITLSYECSHASLNRKLLSKQYAKQSSDIKHRITRATSLRTGIDHNADYISTSFGRKRKRWSTSPMDTRRLTNASHIAWRSASSDEELSGSDPEDCTSDFLYADGVKERNAELSRLTKEKPKSLDGWLQLIEHQDKMIRLHHGAISRRLTKAEIRNVAEIRISVYEQALRSIDTDHTNRVSLCLGLLEEGSKVWEATKITKQWRQLLEEFPDHIEVWLKYLNFLQTDFREFRLDTVREDYHNCLQMLSDLREKTPQPGVSTCKLQRIQLYILARLTKMISESGYHEQALAIWQVIIENNFLRPAGVEDPIQSLILFEEFWDSEVARVGELGATGWCNFREVSVLPKTDRQDLAADEVSKSPLSAFYQLETSHMQTIDVPGRTSDKAAEEDPYHVVLFSDISVYLSLVGHGLPMTRVVEAFLAFWDLPPLPGPNETPFDSRDVFLRKGTIHKKVDSPKDGGPLGHFVETMGTVSSLPIRRRQTTIYDLFSDAFHTFANTRSKIFVKTVLQHLSSLTKDEAILEYSMAFTVKFFPQEADAFARRILQRCPSSLRLYNAYALVECRMGNKETASRVFGTAIRMSAKLPVGARKDVILLRHSSIWESLHQGDLIAVQSELLAIASPNISESNQDINIASFLPARTSLINARDEHYAVHDYDRAVLYTDCLAVLIYLYSDQDLSLAIDVYRTAHDHFSTLNLAISRFNEINHQACTRLLAYHASRWRSFKPSLLRDTLTASLKLFPDNTDLLSLFAANESRFRIDGRVRTLMDDISLHSDNGSIIMHMFAISTEIQRGVQGGSTAYSVRAAFERAVLQPHVQSNASLWTSYVMFETLEAGKSHTKDARDRVKGVFFRGMFCIPWCKSYMMLAFAPELKGLIGVEDLRKVWRVMGEKQIRVFVDLDDIFAKVGEEGRIDIHGVLDE</sequence>
<feature type="compositionally biased region" description="Polar residues" evidence="5">
    <location>
        <begin position="27"/>
        <end position="40"/>
    </location>
</feature>
<dbReference type="Gene3D" id="1.25.40.10">
    <property type="entry name" value="Tetratricopeptide repeat domain"/>
    <property type="match status" value="1"/>
</dbReference>
<dbReference type="Pfam" id="PF08424">
    <property type="entry name" value="NRDE-2"/>
    <property type="match status" value="1"/>
</dbReference>
<dbReference type="GO" id="GO:0006396">
    <property type="term" value="P:RNA processing"/>
    <property type="evidence" value="ECO:0007669"/>
    <property type="project" value="InterPro"/>
</dbReference>
<dbReference type="InterPro" id="IPR003107">
    <property type="entry name" value="HAT"/>
</dbReference>
<name>A0A6A6W1K1_9PEZI</name>
<dbReference type="GO" id="GO:1902369">
    <property type="term" value="P:negative regulation of RNA catabolic process"/>
    <property type="evidence" value="ECO:0007669"/>
    <property type="project" value="TreeGrafter"/>
</dbReference>
<dbReference type="GeneID" id="54488162"/>